<dbReference type="RefSeq" id="WP_048798374.1">
    <property type="nucleotide sequence ID" value="NZ_DBFWLE010000018.1"/>
</dbReference>
<dbReference type="Proteomes" id="UP000255283">
    <property type="component" value="Unassembled WGS sequence"/>
</dbReference>
<proteinExistence type="predicted"/>
<dbReference type="Pfam" id="PF20050">
    <property type="entry name" value="DUF6452"/>
    <property type="match status" value="1"/>
</dbReference>
<evidence type="ECO:0000313" key="3">
    <source>
        <dbReference type="Proteomes" id="UP000255283"/>
    </source>
</evidence>
<accession>A0AAQ1UHV5</accession>
<gene>
    <name evidence="2" type="ORF">NCTC13063_00772</name>
</gene>
<evidence type="ECO:0000313" key="2">
    <source>
        <dbReference type="EMBL" id="SUB79505.1"/>
    </source>
</evidence>
<reference evidence="2 3" key="1">
    <citation type="submission" date="2018-06" db="EMBL/GenBank/DDBJ databases">
        <authorList>
            <consortium name="Pathogen Informatics"/>
            <person name="Doyle S."/>
        </authorList>
    </citation>
    <scope>NUCLEOTIDE SEQUENCE [LARGE SCALE GENOMIC DNA]</scope>
    <source>
        <strain evidence="2 3">NCTC13063</strain>
    </source>
</reference>
<feature type="chain" id="PRO_5042988412" description="Lipoprotein" evidence="1">
    <location>
        <begin position="25"/>
        <end position="163"/>
    </location>
</feature>
<dbReference type="EMBL" id="UGTJ01000001">
    <property type="protein sequence ID" value="SUB79505.1"/>
    <property type="molecule type" value="Genomic_DNA"/>
</dbReference>
<name>A0AAQ1UHV5_9BACT</name>
<comment type="caution">
    <text evidence="2">The sequence shown here is derived from an EMBL/GenBank/DDBJ whole genome shotgun (WGS) entry which is preliminary data.</text>
</comment>
<dbReference type="AlphaFoldDB" id="A0AAQ1UHV5"/>
<sequence>MNRRSGLPAVIAAGLMLLAGGCSSIECPLNNTVYAKYKLAGDVTTLTGTLTVAIKRTSGTDSVLINQDTKVDSLMIPMSYVQAEDELHFQLTTTDGTTVNDTVKVKKTDHPHFESVDCNPAYFHTITGVSYTTHAIDSVVINQPNVTYDATTPHFRLYFRTGN</sequence>
<dbReference type="InterPro" id="IPR045607">
    <property type="entry name" value="DUF6452"/>
</dbReference>
<evidence type="ECO:0000256" key="1">
    <source>
        <dbReference type="SAM" id="SignalP"/>
    </source>
</evidence>
<feature type="signal peptide" evidence="1">
    <location>
        <begin position="1"/>
        <end position="24"/>
    </location>
</feature>
<dbReference type="PROSITE" id="PS51257">
    <property type="entry name" value="PROKAR_LIPOPROTEIN"/>
    <property type="match status" value="1"/>
</dbReference>
<keyword evidence="1" id="KW-0732">Signal</keyword>
<organism evidence="2 3">
    <name type="scientific">Segatella buccae</name>
    <dbReference type="NCBI Taxonomy" id="28126"/>
    <lineage>
        <taxon>Bacteria</taxon>
        <taxon>Pseudomonadati</taxon>
        <taxon>Bacteroidota</taxon>
        <taxon>Bacteroidia</taxon>
        <taxon>Bacteroidales</taxon>
        <taxon>Prevotellaceae</taxon>
        <taxon>Segatella</taxon>
    </lineage>
</organism>
<evidence type="ECO:0008006" key="4">
    <source>
        <dbReference type="Google" id="ProtNLM"/>
    </source>
</evidence>
<protein>
    <recommendedName>
        <fullName evidence="4">Lipoprotein</fullName>
    </recommendedName>
</protein>